<evidence type="ECO:0000259" key="2">
    <source>
        <dbReference type="Pfam" id="PF16036"/>
    </source>
</evidence>
<dbReference type="RefSeq" id="WP_142874384.1">
    <property type="nucleotide sequence ID" value="NZ_CP045503.2"/>
</dbReference>
<dbReference type="InterPro" id="IPR016087">
    <property type="entry name" value="Chalcone_isomerase"/>
</dbReference>
<name>A0ABX6V7Y9_9GAMM</name>
<dbReference type="SUPFAM" id="SSF54626">
    <property type="entry name" value="Chalcone isomerase"/>
    <property type="match status" value="1"/>
</dbReference>
<keyword evidence="4" id="KW-1185">Reference proteome</keyword>
<accession>A0ABX6V7Y9</accession>
<dbReference type="InterPro" id="IPR036298">
    <property type="entry name" value="Chalcone_isomerase_sf"/>
</dbReference>
<dbReference type="EMBL" id="CP045503">
    <property type="protein sequence ID" value="QPG58764.1"/>
    <property type="molecule type" value="Genomic_DNA"/>
</dbReference>
<keyword evidence="1" id="KW-0732">Signal</keyword>
<organism evidence="3 4">
    <name type="scientific">Shewanella eurypsychrophilus</name>
    <dbReference type="NCBI Taxonomy" id="2593656"/>
    <lineage>
        <taxon>Bacteria</taxon>
        <taxon>Pseudomonadati</taxon>
        <taxon>Pseudomonadota</taxon>
        <taxon>Gammaproteobacteria</taxon>
        <taxon>Alteromonadales</taxon>
        <taxon>Shewanellaceae</taxon>
        <taxon>Shewanella</taxon>
    </lineage>
</organism>
<dbReference type="GO" id="GO:0016853">
    <property type="term" value="F:isomerase activity"/>
    <property type="evidence" value="ECO:0007669"/>
    <property type="project" value="UniProtKB-KW"/>
</dbReference>
<dbReference type="Pfam" id="PF16036">
    <property type="entry name" value="Chalcone_3"/>
    <property type="match status" value="1"/>
</dbReference>
<dbReference type="InterPro" id="IPR016088">
    <property type="entry name" value="Chalcone_isomerase_3-sand"/>
</dbReference>
<gene>
    <name evidence="3" type="ORF">FM038_016065</name>
</gene>
<sequence length="189" mass="20330">MSLISTFSKAALFSAAFLSCTATAKEISGVDVSEQIKLADTQLQLNGAGVRSKFFMDLYVGSLYLPSKASDLQTVLTAPYAVVRLNITSGMITSEKMRDAIIDGFDDATDGDTKAIQVQIDTFMALFSNEIVEGDQFTFVTSKSKGVIAFKNEVEQASIASEAFREALLKIWLGDSPAQNSLKKAMLAG</sequence>
<evidence type="ECO:0000256" key="1">
    <source>
        <dbReference type="SAM" id="SignalP"/>
    </source>
</evidence>
<feature type="chain" id="PRO_5045068851" evidence="1">
    <location>
        <begin position="25"/>
        <end position="189"/>
    </location>
</feature>
<feature type="domain" description="Chalcone isomerase" evidence="2">
    <location>
        <begin position="24"/>
        <end position="187"/>
    </location>
</feature>
<protein>
    <submittedName>
        <fullName evidence="3">Chalcone isomerase family protein</fullName>
    </submittedName>
</protein>
<dbReference type="Gene3D" id="3.50.70.10">
    <property type="match status" value="1"/>
</dbReference>
<feature type="signal peptide" evidence="1">
    <location>
        <begin position="1"/>
        <end position="24"/>
    </location>
</feature>
<evidence type="ECO:0000313" key="3">
    <source>
        <dbReference type="EMBL" id="QPG58764.1"/>
    </source>
</evidence>
<evidence type="ECO:0000313" key="4">
    <source>
        <dbReference type="Proteomes" id="UP000316416"/>
    </source>
</evidence>
<keyword evidence="3" id="KW-0413">Isomerase</keyword>
<dbReference type="Proteomes" id="UP000316416">
    <property type="component" value="Chromosome"/>
</dbReference>
<proteinExistence type="predicted"/>
<reference evidence="3" key="1">
    <citation type="submission" date="2021-07" db="EMBL/GenBank/DDBJ databases">
        <title>Shewanella sp. YLB-07 whole genome sequence.</title>
        <authorList>
            <person name="Yu L."/>
        </authorList>
    </citation>
    <scope>NUCLEOTIDE SEQUENCE</scope>
    <source>
        <strain evidence="3">YLB-08</strain>
    </source>
</reference>